<dbReference type="EMBL" id="AAXA02000015">
    <property type="protein sequence ID" value="EDR46060.1"/>
    <property type="molecule type" value="Genomic_DNA"/>
</dbReference>
<keyword evidence="1" id="KW-0812">Transmembrane</keyword>
<keyword evidence="1" id="KW-1133">Transmembrane helix</keyword>
<dbReference type="AlphaFoldDB" id="B0G8Q6"/>
<accession>B0G8Q6</accession>
<organism evidence="2 3">
    <name type="scientific">Dorea formicigenerans ATCC 27755</name>
    <dbReference type="NCBI Taxonomy" id="411461"/>
    <lineage>
        <taxon>Bacteria</taxon>
        <taxon>Bacillati</taxon>
        <taxon>Bacillota</taxon>
        <taxon>Clostridia</taxon>
        <taxon>Lachnospirales</taxon>
        <taxon>Lachnospiraceae</taxon>
        <taxon>Dorea</taxon>
    </lineage>
</organism>
<keyword evidence="1" id="KW-0472">Membrane</keyword>
<evidence type="ECO:0000313" key="2">
    <source>
        <dbReference type="EMBL" id="EDR46060.1"/>
    </source>
</evidence>
<dbReference type="PaxDb" id="411461-DORFOR_02667"/>
<dbReference type="STRING" id="411461.DORFOR_02667"/>
<proteinExistence type="predicted"/>
<feature type="transmembrane region" description="Helical" evidence="1">
    <location>
        <begin position="61"/>
        <end position="83"/>
    </location>
</feature>
<reference evidence="2 3" key="2">
    <citation type="submission" date="2007-10" db="EMBL/GenBank/DDBJ databases">
        <authorList>
            <person name="Fulton L."/>
            <person name="Clifton S."/>
            <person name="Fulton B."/>
            <person name="Xu J."/>
            <person name="Minx P."/>
            <person name="Pepin K.H."/>
            <person name="Johnson M."/>
            <person name="Thiruvilangam P."/>
            <person name="Bhonagiri V."/>
            <person name="Nash W.E."/>
            <person name="Wang C."/>
            <person name="Mardis E.R."/>
            <person name="Wilson R.K."/>
        </authorList>
    </citation>
    <scope>NUCLEOTIDE SEQUENCE [LARGE SCALE GENOMIC DNA]</scope>
    <source>
        <strain evidence="2 3">ATCC 27755</strain>
    </source>
</reference>
<name>B0G8Q6_9FIRM</name>
<evidence type="ECO:0000256" key="1">
    <source>
        <dbReference type="SAM" id="Phobius"/>
    </source>
</evidence>
<sequence length="84" mass="9886">MICKLFRREDMDCKMTDIIAIISSIIAIGYSIYSIITKSYIRQYNLEKFEHFSLNQKKVCIVFNFIMTLIIGISGVYILLLYLF</sequence>
<comment type="caution">
    <text evidence="2">The sequence shown here is derived from an EMBL/GenBank/DDBJ whole genome shotgun (WGS) entry which is preliminary data.</text>
</comment>
<reference evidence="2 3" key="1">
    <citation type="submission" date="2007-10" db="EMBL/GenBank/DDBJ databases">
        <title>Draft genome sequence of Dorea formicigenerans(ATCC 27755).</title>
        <authorList>
            <person name="Sudarsanam P."/>
            <person name="Ley R."/>
            <person name="Guruge J."/>
            <person name="Turnbaugh P.J."/>
            <person name="Mahowald M."/>
            <person name="Liep D."/>
            <person name="Gordon J."/>
        </authorList>
    </citation>
    <scope>NUCLEOTIDE SEQUENCE [LARGE SCALE GENOMIC DNA]</scope>
    <source>
        <strain evidence="2 3">ATCC 27755</strain>
    </source>
</reference>
<evidence type="ECO:0000313" key="3">
    <source>
        <dbReference type="Proteomes" id="UP000005359"/>
    </source>
</evidence>
<gene>
    <name evidence="2" type="ORF">DORFOR_02667</name>
</gene>
<protein>
    <submittedName>
        <fullName evidence="2">Uncharacterized protein</fullName>
    </submittedName>
</protein>
<dbReference type="Proteomes" id="UP000005359">
    <property type="component" value="Unassembled WGS sequence"/>
</dbReference>
<feature type="transmembrane region" description="Helical" evidence="1">
    <location>
        <begin position="20"/>
        <end position="41"/>
    </location>
</feature>